<dbReference type="Proteomes" id="UP001189429">
    <property type="component" value="Unassembled WGS sequence"/>
</dbReference>
<accession>A0ABN9RJR1</accession>
<proteinExistence type="predicted"/>
<comment type="caution">
    <text evidence="3">The sequence shown here is derived from an EMBL/GenBank/DDBJ whole genome shotgun (WGS) entry which is preliminary data.</text>
</comment>
<organism evidence="3 4">
    <name type="scientific">Prorocentrum cordatum</name>
    <dbReference type="NCBI Taxonomy" id="2364126"/>
    <lineage>
        <taxon>Eukaryota</taxon>
        <taxon>Sar</taxon>
        <taxon>Alveolata</taxon>
        <taxon>Dinophyceae</taxon>
        <taxon>Prorocentrales</taxon>
        <taxon>Prorocentraceae</taxon>
        <taxon>Prorocentrum</taxon>
    </lineage>
</organism>
<evidence type="ECO:0000313" key="4">
    <source>
        <dbReference type="Proteomes" id="UP001189429"/>
    </source>
</evidence>
<name>A0ABN9RJR1_9DINO</name>
<feature type="non-terminal residue" evidence="3">
    <location>
        <position position="449"/>
    </location>
</feature>
<feature type="compositionally biased region" description="Low complexity" evidence="2">
    <location>
        <begin position="230"/>
        <end position="243"/>
    </location>
</feature>
<evidence type="ECO:0000313" key="3">
    <source>
        <dbReference type="EMBL" id="CAK0819367.1"/>
    </source>
</evidence>
<evidence type="ECO:0000256" key="2">
    <source>
        <dbReference type="SAM" id="MobiDB-lite"/>
    </source>
</evidence>
<feature type="coiled-coil region" evidence="1">
    <location>
        <begin position="140"/>
        <end position="174"/>
    </location>
</feature>
<gene>
    <name evidence="3" type="ORF">PCOR1329_LOCUS21371</name>
</gene>
<feature type="region of interest" description="Disordered" evidence="2">
    <location>
        <begin position="230"/>
        <end position="267"/>
    </location>
</feature>
<protein>
    <submittedName>
        <fullName evidence="3">Uncharacterized protein</fullName>
    </submittedName>
</protein>
<feature type="non-terminal residue" evidence="3">
    <location>
        <position position="1"/>
    </location>
</feature>
<evidence type="ECO:0000256" key="1">
    <source>
        <dbReference type="SAM" id="Coils"/>
    </source>
</evidence>
<keyword evidence="4" id="KW-1185">Reference proteome</keyword>
<dbReference type="EMBL" id="CAUYUJ010007028">
    <property type="protein sequence ID" value="CAK0819367.1"/>
    <property type="molecule type" value="Genomic_DNA"/>
</dbReference>
<reference evidence="3" key="1">
    <citation type="submission" date="2023-10" db="EMBL/GenBank/DDBJ databases">
        <authorList>
            <person name="Chen Y."/>
            <person name="Shah S."/>
            <person name="Dougan E. K."/>
            <person name="Thang M."/>
            <person name="Chan C."/>
        </authorList>
    </citation>
    <scope>NUCLEOTIDE SEQUENCE [LARGE SCALE GENOMIC DNA]</scope>
</reference>
<keyword evidence="1" id="KW-0175">Coiled coil</keyword>
<feature type="compositionally biased region" description="Low complexity" evidence="2">
    <location>
        <begin position="250"/>
        <end position="260"/>
    </location>
</feature>
<sequence length="449" mass="50487">DFGSEHGLEKLGQVYRELLELGPQWPATSAEDGGLPLAEQKLVERLGRQLPKFTEEQQRDLVAAFAPLREETCLRMADVAERLGGWLCEVQYLPSRSVFIGAMALTLESMKELLAGQLKSHVDPINEQINILSNAITSNMETVKRLDQELNKRLDEQQQAMAEQRAELERQAAAISALQLGQAITIDSEDELMSDSAHRGRPPVSASPVVDAELTARVLQLEEKLASTVASSSPSVNSDPWSDYARRRGAAPAQPLAAPPTGHDHGERNKKKIWIRGFPRKLMQTTFKSHFAIVKSKMPAQYSEKCRVQAQNYKFSYNIQFDEEDDALLFHTRCRADPSFLTWTDPRSAEVVQLRVGWDQPQPIRHRSYALGQCWQIMLDALKEQCLWLESMKLGSNPFTGHLHLYNSANEEVWDLVKISEDAQGTFIIVPLEDCHVVGLSKEFIDSLA</sequence>